<proteinExistence type="predicted"/>
<name>A0A679IXP3_VARPD</name>
<evidence type="ECO:0000256" key="1">
    <source>
        <dbReference type="SAM" id="MobiDB-lite"/>
    </source>
</evidence>
<feature type="region of interest" description="Disordered" evidence="1">
    <location>
        <begin position="138"/>
        <end position="158"/>
    </location>
</feature>
<evidence type="ECO:0000256" key="2">
    <source>
        <dbReference type="SAM" id="SignalP"/>
    </source>
</evidence>
<organism evidence="4">
    <name type="scientific">Variovorax paradoxus</name>
    <dbReference type="NCBI Taxonomy" id="34073"/>
    <lineage>
        <taxon>Bacteria</taxon>
        <taxon>Pseudomonadati</taxon>
        <taxon>Pseudomonadota</taxon>
        <taxon>Betaproteobacteria</taxon>
        <taxon>Burkholderiales</taxon>
        <taxon>Comamonadaceae</taxon>
        <taxon>Variovorax</taxon>
    </lineage>
</organism>
<evidence type="ECO:0000313" key="4">
    <source>
        <dbReference type="EMBL" id="CAA2101087.1"/>
    </source>
</evidence>
<evidence type="ECO:0000259" key="3">
    <source>
        <dbReference type="Pfam" id="PF16747"/>
    </source>
</evidence>
<sequence length="158" mass="17418">MKRLPLFCIAIFACTCASAEWLTLAGSPGDGDNDYVQVDPTRVETEGSHRIVKLRLSLARPRTTSRDGIVFRSFDAKVDVDCVARNARYVSATYFGQPNFVGEPIAVRHFAQDDVRPMTLGGAPRELAARTINAACSVRPKDTREQQQPAPEAELLPR</sequence>
<dbReference type="RefSeq" id="WP_339088784.1">
    <property type="nucleotide sequence ID" value="NZ_LR743507.1"/>
</dbReference>
<accession>A0A679IXP3</accession>
<gene>
    <name evidence="4" type="ORF">VVAX_01069</name>
</gene>
<feature type="signal peptide" evidence="2">
    <location>
        <begin position="1"/>
        <end position="19"/>
    </location>
</feature>
<feature type="domain" description="Surface-adhesin protein E-like" evidence="3">
    <location>
        <begin position="22"/>
        <end position="136"/>
    </location>
</feature>
<dbReference type="EMBL" id="LR743507">
    <property type="protein sequence ID" value="CAA2101087.1"/>
    <property type="molecule type" value="Genomic_DNA"/>
</dbReference>
<dbReference type="AlphaFoldDB" id="A0A679IXP3"/>
<protein>
    <recommendedName>
        <fullName evidence="3">Surface-adhesin protein E-like domain-containing protein</fullName>
    </recommendedName>
</protein>
<dbReference type="Pfam" id="PF16747">
    <property type="entry name" value="Adhesin_E"/>
    <property type="match status" value="1"/>
</dbReference>
<keyword evidence="2" id="KW-0732">Signal</keyword>
<dbReference type="InterPro" id="IPR031939">
    <property type="entry name" value="Adhesin_E-like"/>
</dbReference>
<feature type="chain" id="PRO_5025573421" description="Surface-adhesin protein E-like domain-containing protein" evidence="2">
    <location>
        <begin position="20"/>
        <end position="158"/>
    </location>
</feature>
<reference evidence="4" key="1">
    <citation type="submission" date="2019-12" db="EMBL/GenBank/DDBJ databases">
        <authorList>
            <person name="Cremers G."/>
        </authorList>
    </citation>
    <scope>NUCLEOTIDE SEQUENCE</scope>
    <source>
        <strain evidence="4">Vvax</strain>
    </source>
</reference>